<protein>
    <recommendedName>
        <fullName evidence="3">DUF4105 domain-containing protein</fullName>
    </recommendedName>
</protein>
<dbReference type="AlphaFoldDB" id="A0A419N2F8"/>
<evidence type="ECO:0000313" key="2">
    <source>
        <dbReference type="Proteomes" id="UP000284908"/>
    </source>
</evidence>
<evidence type="ECO:0008006" key="3">
    <source>
        <dbReference type="Google" id="ProtNLM"/>
    </source>
</evidence>
<comment type="caution">
    <text evidence="1">The sequence shown here is derived from an EMBL/GenBank/DDBJ whole genome shotgun (WGS) entry which is preliminary data.</text>
</comment>
<name>A0A419N2F8_9GAMM</name>
<dbReference type="RefSeq" id="WP_120135069.1">
    <property type="nucleotide sequence ID" value="NZ_RAHH01000042.1"/>
</dbReference>
<sequence>METAQTERTVARLQTVDGIREFVKQRTAFVDFNQVINAWVFIWYPGDGSIGHAAMFIGPIAHESTYVSWWPQFEDNKILFRKYPARPSTGYELDCEREACEPDVIYGLKSLDEAAMLQAWREICHSKASPSFQILSKNCANIVGRVLKSGLINSPLRHRVFGILDGDFYVFTPKRIAVICNLLRDNNKAVKIRMSAKTRNLNPFKIAFRLR</sequence>
<organism evidence="1 2">
    <name type="scientific">Rahnella woolbedingensis</name>
    <dbReference type="NCBI Taxonomy" id="1510574"/>
    <lineage>
        <taxon>Bacteria</taxon>
        <taxon>Pseudomonadati</taxon>
        <taxon>Pseudomonadota</taxon>
        <taxon>Gammaproteobacteria</taxon>
        <taxon>Enterobacterales</taxon>
        <taxon>Yersiniaceae</taxon>
        <taxon>Rahnella</taxon>
    </lineage>
</organism>
<dbReference type="EMBL" id="RAHH01000042">
    <property type="protein sequence ID" value="RJT34367.1"/>
    <property type="molecule type" value="Genomic_DNA"/>
</dbReference>
<reference evidence="1 2" key="1">
    <citation type="submission" date="2018-09" db="EMBL/GenBank/DDBJ databases">
        <authorList>
            <person name="Le Fleche-Mateos A."/>
        </authorList>
    </citation>
    <scope>NUCLEOTIDE SEQUENCE [LARGE SCALE GENOMIC DNA]</scope>
    <source>
        <strain evidence="1 2">DSM 27399</strain>
    </source>
</reference>
<dbReference type="OrthoDB" id="6936320at2"/>
<keyword evidence="2" id="KW-1185">Reference proteome</keyword>
<gene>
    <name evidence="1" type="ORF">D6C13_23435</name>
</gene>
<accession>A0A419N2F8</accession>
<proteinExistence type="predicted"/>
<dbReference type="Proteomes" id="UP000284908">
    <property type="component" value="Unassembled WGS sequence"/>
</dbReference>
<evidence type="ECO:0000313" key="1">
    <source>
        <dbReference type="EMBL" id="RJT34367.1"/>
    </source>
</evidence>